<dbReference type="PRINTS" id="PR01714">
    <property type="entry name" value="2FE2SRDCTASE"/>
</dbReference>
<organism evidence="3 4">
    <name type="scientific">Brenneria roseae subsp. americana</name>
    <dbReference type="NCBI Taxonomy" id="1508507"/>
    <lineage>
        <taxon>Bacteria</taxon>
        <taxon>Pseudomonadati</taxon>
        <taxon>Pseudomonadota</taxon>
        <taxon>Gammaproteobacteria</taxon>
        <taxon>Enterobacterales</taxon>
        <taxon>Pectobacteriaceae</taxon>
        <taxon>Brenneria</taxon>
    </lineage>
</organism>
<dbReference type="OrthoDB" id="5918327at2"/>
<keyword evidence="4" id="KW-1185">Reference proteome</keyword>
<dbReference type="EMBL" id="QDKJ01000008">
    <property type="protein sequence ID" value="PWC12054.1"/>
    <property type="molecule type" value="Genomic_DNA"/>
</dbReference>
<feature type="domain" description="Ferric siderophore reductase C-terminal" evidence="2">
    <location>
        <begin position="238"/>
        <end position="258"/>
    </location>
</feature>
<dbReference type="RefSeq" id="WP_109054633.1">
    <property type="nucleotide sequence ID" value="NZ_QDKJ01000008.1"/>
</dbReference>
<dbReference type="AlphaFoldDB" id="A0A2U1TRL4"/>
<protein>
    <submittedName>
        <fullName evidence="3">Hydroxamate siderophore iron reductase FhuF</fullName>
    </submittedName>
</protein>
<name>A0A2U1TRL4_9GAMM</name>
<feature type="domain" description="Aerobactin siderophore biosynthesis IucA/IucC-like C-terminal" evidence="1">
    <location>
        <begin position="91"/>
        <end position="232"/>
    </location>
</feature>
<dbReference type="Pfam" id="PF06276">
    <property type="entry name" value="FhuF"/>
    <property type="match status" value="1"/>
</dbReference>
<evidence type="ECO:0000259" key="2">
    <source>
        <dbReference type="Pfam" id="PF11575"/>
    </source>
</evidence>
<sequence>MPIVKNSPCTSESSTFSVGDRQLADSLNDILRQYRPHCLDTIKFGESPPPEAMTLAEWSRPAAFRQLLQRYSNDLYQEYSDRTREEKPLQSLWAQWYVGLLVPPLMLVLLKHAAALDCSCPQVYVAFHHTGRPEAFYLAAQVSSGIGLSPRERLEMLLHQHLIPVINALDSFGALNAKLVWNNTGYLMHWFLGELSACTPQPVLTGLQNDLFFSPALLDGRDNPLYRTVIPRGGVIQRRSCCQRYRIPGVDKCLDCTLNST</sequence>
<evidence type="ECO:0000259" key="1">
    <source>
        <dbReference type="Pfam" id="PF06276"/>
    </source>
</evidence>
<evidence type="ECO:0000313" key="3">
    <source>
        <dbReference type="EMBL" id="PWC12054.1"/>
    </source>
</evidence>
<evidence type="ECO:0000313" key="4">
    <source>
        <dbReference type="Proteomes" id="UP000245138"/>
    </source>
</evidence>
<dbReference type="NCBIfam" id="NF007932">
    <property type="entry name" value="PRK10647.1"/>
    <property type="match status" value="1"/>
</dbReference>
<dbReference type="InterPro" id="IPR022770">
    <property type="entry name" value="IucA/IucC-like_C"/>
</dbReference>
<reference evidence="3 4" key="1">
    <citation type="submission" date="2018-04" db="EMBL/GenBank/DDBJ databases">
        <title>Brenneria corticis sp.nov.</title>
        <authorList>
            <person name="Li Y."/>
        </authorList>
    </citation>
    <scope>NUCLEOTIDE SEQUENCE [LARGE SCALE GENOMIC DNA]</scope>
    <source>
        <strain evidence="3 4">LMG 27715</strain>
    </source>
</reference>
<dbReference type="Pfam" id="PF11575">
    <property type="entry name" value="FhuF_C"/>
    <property type="match status" value="1"/>
</dbReference>
<accession>A0A2U1TRL4</accession>
<dbReference type="InterPro" id="IPR008090">
    <property type="entry name" value="Fe_iron_reduct"/>
</dbReference>
<dbReference type="GO" id="GO:0051537">
    <property type="term" value="F:2 iron, 2 sulfur cluster binding"/>
    <property type="evidence" value="ECO:0007669"/>
    <property type="project" value="InterPro"/>
</dbReference>
<gene>
    <name evidence="3" type="ORF">B4923_12190</name>
</gene>
<proteinExistence type="predicted"/>
<comment type="caution">
    <text evidence="3">The sequence shown here is derived from an EMBL/GenBank/DDBJ whole genome shotgun (WGS) entry which is preliminary data.</text>
</comment>
<dbReference type="InterPro" id="IPR024726">
    <property type="entry name" value="FhuF_C"/>
</dbReference>
<dbReference type="GO" id="GO:0003824">
    <property type="term" value="F:catalytic activity"/>
    <property type="evidence" value="ECO:0007669"/>
    <property type="project" value="UniProtKB-ARBA"/>
</dbReference>
<dbReference type="Proteomes" id="UP000245138">
    <property type="component" value="Unassembled WGS sequence"/>
</dbReference>
<dbReference type="NCBIfam" id="TIGR03951">
    <property type="entry name" value="Fe_III_red_FhuF"/>
    <property type="match status" value="1"/>
</dbReference>